<dbReference type="Proteomes" id="UP000262969">
    <property type="component" value="Unassembled WGS sequence"/>
</dbReference>
<dbReference type="EMBL" id="DPVV01000372">
    <property type="protein sequence ID" value="HCL02944.1"/>
    <property type="molecule type" value="Genomic_DNA"/>
</dbReference>
<protein>
    <submittedName>
        <fullName evidence="1">Uncharacterized protein</fullName>
    </submittedName>
</protein>
<reference evidence="1 2" key="1">
    <citation type="journal article" date="2018" name="Nat. Biotechnol.">
        <title>A standardized bacterial taxonomy based on genome phylogeny substantially revises the tree of life.</title>
        <authorList>
            <person name="Parks D.H."/>
            <person name="Chuvochina M."/>
            <person name="Waite D.W."/>
            <person name="Rinke C."/>
            <person name="Skarshewski A."/>
            <person name="Chaumeil P.A."/>
            <person name="Hugenholtz P."/>
        </authorList>
    </citation>
    <scope>NUCLEOTIDE SEQUENCE [LARGE SCALE GENOMIC DNA]</scope>
    <source>
        <strain evidence="1">UBA11728</strain>
    </source>
</reference>
<accession>A0A3D2X7S5</accession>
<sequence length="67" mass="7239">MTEQERINELVAMLDQFVEGGGGHMNITVEDSKFMAADRIDKTSISADCQGGNVACQVPTLHQGIDD</sequence>
<gene>
    <name evidence="1" type="ORF">DHW61_11130</name>
</gene>
<comment type="caution">
    <text evidence="1">The sequence shown here is derived from an EMBL/GenBank/DDBJ whole genome shotgun (WGS) entry which is preliminary data.</text>
</comment>
<proteinExistence type="predicted"/>
<dbReference type="AlphaFoldDB" id="A0A3D2X7S5"/>
<name>A0A3D2X7S5_9FIRM</name>
<organism evidence="1 2">
    <name type="scientific">Lachnoclostridium phytofermentans</name>
    <dbReference type="NCBI Taxonomy" id="66219"/>
    <lineage>
        <taxon>Bacteria</taxon>
        <taxon>Bacillati</taxon>
        <taxon>Bacillota</taxon>
        <taxon>Clostridia</taxon>
        <taxon>Lachnospirales</taxon>
        <taxon>Lachnospiraceae</taxon>
    </lineage>
</organism>
<evidence type="ECO:0000313" key="1">
    <source>
        <dbReference type="EMBL" id="HCL02944.1"/>
    </source>
</evidence>
<evidence type="ECO:0000313" key="2">
    <source>
        <dbReference type="Proteomes" id="UP000262969"/>
    </source>
</evidence>